<dbReference type="GO" id="GO:0006432">
    <property type="term" value="P:phenylalanyl-tRNA aminoacylation"/>
    <property type="evidence" value="ECO:0007669"/>
    <property type="project" value="UniProtKB-UniRule"/>
</dbReference>
<feature type="binding site" evidence="15">
    <location>
        <position position="512"/>
    </location>
    <ligand>
        <name>Mg(2+)</name>
        <dbReference type="ChEBI" id="CHEBI:18420"/>
        <note>shared with alpha subunit</note>
    </ligand>
</feature>
<feature type="domain" description="TRNA-binding" evidence="17">
    <location>
        <begin position="44"/>
        <end position="159"/>
    </location>
</feature>
<feature type="binding site" evidence="15">
    <location>
        <position position="502"/>
    </location>
    <ligand>
        <name>Mg(2+)</name>
        <dbReference type="ChEBI" id="CHEBI:18420"/>
        <note>shared with alpha subunit</note>
    </ligand>
</feature>
<dbReference type="CDD" id="cd00769">
    <property type="entry name" value="PheRS_beta_core"/>
    <property type="match status" value="1"/>
</dbReference>
<evidence type="ECO:0000256" key="12">
    <source>
        <dbReference type="ARBA" id="ARBA00022917"/>
    </source>
</evidence>
<dbReference type="InterPro" id="IPR041616">
    <property type="entry name" value="PheRS_beta_core"/>
</dbReference>
<proteinExistence type="inferred from homology"/>
<keyword evidence="4 15" id="KW-0963">Cytoplasm</keyword>
<dbReference type="SMART" id="SM00873">
    <property type="entry name" value="B3_4"/>
    <property type="match status" value="1"/>
</dbReference>
<keyword evidence="21" id="KW-1185">Reference proteome</keyword>
<dbReference type="SMART" id="SM00896">
    <property type="entry name" value="FDX-ACB"/>
    <property type="match status" value="1"/>
</dbReference>
<feature type="domain" description="FDX-ACB" evidence="18">
    <location>
        <begin position="772"/>
        <end position="865"/>
    </location>
</feature>
<dbReference type="InterPro" id="IPR045060">
    <property type="entry name" value="Phe-tRNA-ligase_IIc_bsu"/>
</dbReference>
<dbReference type="InterPro" id="IPR020825">
    <property type="entry name" value="Phe-tRNA_synthase-like_B3/B4"/>
</dbReference>
<evidence type="ECO:0000256" key="13">
    <source>
        <dbReference type="ARBA" id="ARBA00023146"/>
    </source>
</evidence>
<evidence type="ECO:0000313" key="20">
    <source>
        <dbReference type="EMBL" id="AVM00895.1"/>
    </source>
</evidence>
<dbReference type="PANTHER" id="PTHR10947:SF0">
    <property type="entry name" value="PHENYLALANINE--TRNA LIGASE BETA SUBUNIT"/>
    <property type="match status" value="1"/>
</dbReference>
<evidence type="ECO:0000256" key="2">
    <source>
        <dbReference type="ARBA" id="ARBA00008653"/>
    </source>
</evidence>
<dbReference type="CDD" id="cd02796">
    <property type="entry name" value="tRNA_bind_bactPheRS"/>
    <property type="match status" value="1"/>
</dbReference>
<dbReference type="Pfam" id="PF17759">
    <property type="entry name" value="tRNA_synthFbeta"/>
    <property type="match status" value="1"/>
</dbReference>
<dbReference type="EMBL" id="CP027433">
    <property type="protein sequence ID" value="AVM00895.1"/>
    <property type="molecule type" value="Genomic_DNA"/>
</dbReference>
<evidence type="ECO:0000256" key="8">
    <source>
        <dbReference type="ARBA" id="ARBA00022741"/>
    </source>
</evidence>
<keyword evidence="5 16" id="KW-0820">tRNA-binding</keyword>
<dbReference type="GO" id="GO:0009328">
    <property type="term" value="C:phenylalanine-tRNA ligase complex"/>
    <property type="evidence" value="ECO:0007669"/>
    <property type="project" value="TreeGrafter"/>
</dbReference>
<evidence type="ECO:0000256" key="11">
    <source>
        <dbReference type="ARBA" id="ARBA00022884"/>
    </source>
</evidence>
<dbReference type="RefSeq" id="WP_105942608.1">
    <property type="nucleotide sequence ID" value="NZ_CP027433.1"/>
</dbReference>
<comment type="similarity">
    <text evidence="2 15">Belongs to the phenylalanyl-tRNA synthetase beta subunit family. Type 1 subfamily.</text>
</comment>
<dbReference type="Proteomes" id="UP000239814">
    <property type="component" value="Chromosome"/>
</dbReference>
<keyword evidence="8 15" id="KW-0547">Nucleotide-binding</keyword>
<feature type="binding site" evidence="15">
    <location>
        <position position="511"/>
    </location>
    <ligand>
        <name>Mg(2+)</name>
        <dbReference type="ChEBI" id="CHEBI:18420"/>
        <note>shared with alpha subunit</note>
    </ligand>
</feature>
<keyword evidence="13 15" id="KW-0030">Aminoacyl-tRNA synthetase</keyword>
<evidence type="ECO:0000313" key="21">
    <source>
        <dbReference type="Proteomes" id="UP000239814"/>
    </source>
</evidence>
<dbReference type="EC" id="6.1.1.20" evidence="15"/>
<keyword evidence="11 16" id="KW-0694">RNA-binding</keyword>
<dbReference type="Gene3D" id="3.50.40.10">
    <property type="entry name" value="Phenylalanyl-trna Synthetase, Chain B, domain 3"/>
    <property type="match status" value="1"/>
</dbReference>
<dbReference type="SUPFAM" id="SSF50249">
    <property type="entry name" value="Nucleic acid-binding proteins"/>
    <property type="match status" value="1"/>
</dbReference>
<keyword evidence="7 15" id="KW-0479">Metal-binding</keyword>
<dbReference type="GO" id="GO:0000287">
    <property type="term" value="F:magnesium ion binding"/>
    <property type="evidence" value="ECO:0007669"/>
    <property type="project" value="UniProtKB-UniRule"/>
</dbReference>
<dbReference type="Pfam" id="PF03484">
    <property type="entry name" value="B5"/>
    <property type="match status" value="1"/>
</dbReference>
<comment type="subcellular location">
    <subcellularLocation>
        <location evidence="1 15">Cytoplasm</location>
    </subcellularLocation>
</comment>
<dbReference type="GO" id="GO:0004826">
    <property type="term" value="F:phenylalanine-tRNA ligase activity"/>
    <property type="evidence" value="ECO:0007669"/>
    <property type="project" value="UniProtKB-UniRule"/>
</dbReference>
<dbReference type="InterPro" id="IPR002547">
    <property type="entry name" value="tRNA-bd_dom"/>
</dbReference>
<evidence type="ECO:0000256" key="10">
    <source>
        <dbReference type="ARBA" id="ARBA00022842"/>
    </source>
</evidence>
<evidence type="ECO:0000256" key="4">
    <source>
        <dbReference type="ARBA" id="ARBA00022490"/>
    </source>
</evidence>
<evidence type="ECO:0000256" key="3">
    <source>
        <dbReference type="ARBA" id="ARBA00011209"/>
    </source>
</evidence>
<dbReference type="FunFam" id="3.30.930.10:FF:000130">
    <property type="entry name" value="Phenylalanine--tRNA ligase beta subunit"/>
    <property type="match status" value="1"/>
</dbReference>
<dbReference type="Pfam" id="PF03483">
    <property type="entry name" value="B3_4"/>
    <property type="match status" value="1"/>
</dbReference>
<dbReference type="InterPro" id="IPR005146">
    <property type="entry name" value="B3/B4_tRNA-bd"/>
</dbReference>
<dbReference type="GO" id="GO:0005524">
    <property type="term" value="F:ATP binding"/>
    <property type="evidence" value="ECO:0007669"/>
    <property type="project" value="UniProtKB-UniRule"/>
</dbReference>
<dbReference type="FunFam" id="3.30.70.380:FF:000001">
    <property type="entry name" value="Phenylalanine--tRNA ligase beta subunit"/>
    <property type="match status" value="1"/>
</dbReference>
<gene>
    <name evidence="15" type="primary">pheT</name>
    <name evidence="20" type="ORF">C6V83_12145</name>
</gene>
<dbReference type="GO" id="GO:0000049">
    <property type="term" value="F:tRNA binding"/>
    <property type="evidence" value="ECO:0007669"/>
    <property type="project" value="UniProtKB-UniRule"/>
</dbReference>
<evidence type="ECO:0000256" key="9">
    <source>
        <dbReference type="ARBA" id="ARBA00022840"/>
    </source>
</evidence>
<dbReference type="Pfam" id="PF01588">
    <property type="entry name" value="tRNA_bind"/>
    <property type="match status" value="1"/>
</dbReference>
<dbReference type="PANTHER" id="PTHR10947">
    <property type="entry name" value="PHENYLALANYL-TRNA SYNTHETASE BETA CHAIN AND LEUCINE-RICH REPEAT-CONTAINING PROTEIN 47"/>
    <property type="match status" value="1"/>
</dbReference>
<dbReference type="OrthoDB" id="9805455at2"/>
<dbReference type="Gene3D" id="3.30.930.10">
    <property type="entry name" value="Bira Bifunctional Protein, Domain 2"/>
    <property type="match status" value="1"/>
</dbReference>
<evidence type="ECO:0000259" key="19">
    <source>
        <dbReference type="PROSITE" id="PS51483"/>
    </source>
</evidence>
<dbReference type="KEGG" id="git:C6V83_12145"/>
<keyword evidence="9 15" id="KW-0067">ATP-binding</keyword>
<dbReference type="SMART" id="SM00874">
    <property type="entry name" value="B5"/>
    <property type="match status" value="1"/>
</dbReference>
<dbReference type="PROSITE" id="PS51447">
    <property type="entry name" value="FDX_ACB"/>
    <property type="match status" value="1"/>
</dbReference>
<dbReference type="InterPro" id="IPR045864">
    <property type="entry name" value="aa-tRNA-synth_II/BPL/LPL"/>
</dbReference>
<organism evidence="20 21">
    <name type="scientific">Gordonia iterans</name>
    <dbReference type="NCBI Taxonomy" id="1004901"/>
    <lineage>
        <taxon>Bacteria</taxon>
        <taxon>Bacillati</taxon>
        <taxon>Actinomycetota</taxon>
        <taxon>Actinomycetes</taxon>
        <taxon>Mycobacteriales</taxon>
        <taxon>Gordoniaceae</taxon>
        <taxon>Gordonia</taxon>
    </lineage>
</organism>
<evidence type="ECO:0000256" key="7">
    <source>
        <dbReference type="ARBA" id="ARBA00022723"/>
    </source>
</evidence>
<evidence type="ECO:0000256" key="16">
    <source>
        <dbReference type="PROSITE-ProRule" id="PRU00209"/>
    </source>
</evidence>
<evidence type="ECO:0000256" key="15">
    <source>
        <dbReference type="HAMAP-Rule" id="MF_00283"/>
    </source>
</evidence>
<dbReference type="Gene3D" id="2.40.50.140">
    <property type="entry name" value="Nucleic acid-binding proteins"/>
    <property type="match status" value="1"/>
</dbReference>
<dbReference type="InterPro" id="IPR033714">
    <property type="entry name" value="tRNA_bind_bactPheRS"/>
</dbReference>
<dbReference type="PROSITE" id="PS50886">
    <property type="entry name" value="TRBD"/>
    <property type="match status" value="1"/>
</dbReference>
<reference evidence="20 21" key="1">
    <citation type="submission" date="2018-03" db="EMBL/GenBank/DDBJ databases">
        <title>Characteristics and genome of n-alkane degrading marine bacteria Gordonia iterans isolated from crude oil contaminated in Tae-an, South Korea.</title>
        <authorList>
            <person name="Lee S.-S."/>
            <person name="Kim H."/>
        </authorList>
    </citation>
    <scope>NUCLEOTIDE SEQUENCE [LARGE SCALE GENOMIC DNA]</scope>
    <source>
        <strain evidence="20 21">Co17</strain>
    </source>
</reference>
<dbReference type="SUPFAM" id="SSF46955">
    <property type="entry name" value="Putative DNA-binding domain"/>
    <property type="match status" value="1"/>
</dbReference>
<name>A0A2S0KGS5_9ACTN</name>
<dbReference type="SUPFAM" id="SSF55681">
    <property type="entry name" value="Class II aaRS and biotin synthetases"/>
    <property type="match status" value="1"/>
</dbReference>
<feature type="binding site" evidence="15">
    <location>
        <position position="508"/>
    </location>
    <ligand>
        <name>Mg(2+)</name>
        <dbReference type="ChEBI" id="CHEBI:18420"/>
        <note>shared with alpha subunit</note>
    </ligand>
</feature>
<sequence>MRLSQSWLTEALQAGAPGWSAPTDQIDAGFVRVGFEIEEIEQFPEITGPLVIGRVSAIEELTEFKKPIRFCQVDVGGANGTGEPQSIVCGARNFAEGDLVVVALPGCVLPGGFEIGARKTYGKLSAGMICSVSELGIGNDHSGILVLAPGTAEPGAGAYDVLGLDDAAIEVNVTPDRGYAFSMRGLARELASAFALDYVDPALSSDLSPVDRADLSPVERADLSTVERADLSPVERADLSPVERAKRVETTPWPVLLDDDSDATRYTARVIEGVDAAAISPWWMVKRLMVAGIRPISAIVDVTNYVMIELGQPLHAFDADKVRGAVVVRAAKPGEKLTTLDGVERTLDPEDVVIADDSGPIALAGVMGGAATEVSDSTTRILLEAADFDQVRVFRTGKRHKLSSEAAKRFERLVDPEITAVASDRAARLITEIAGGVVAGPLTDVRAETAPSPTIVIDADLPDRIAGVRYPEGTTVARLREVGCSLEESDPLIVTPPSWRPDLTQPADLVEEVLRLEGLEDIPAVLPSAPGGTGLTPRQRRRRAVGIALAADGFVEVLPYPFMPAGVFDQWGLDDDDPRRDTVQVLNPLEADRPELNTTLLPGLLEMTSRNLARGNRDLQLYAVGQVVLGGERGPVVPVLDVTRRPSDDELAALDASLPMQPVQVAAVLTGLREAAGPWGTGRAADAYDAFEAARTVARAAGVELTFTAAQHLPWHPGRCARLEVDGRTVGYAGELHPAVLERAGLPARLCALEIDVDALPLRTVLPSPQVSPFPAVLQDVNVVVPQEVPAQLVQESLAEGAGELLEAISLFDVFSGEQVGEGNKSLTFALTFRAADRTLTEDEANAAKLAAVAHAGEAVGARMR</sequence>
<keyword evidence="10 15" id="KW-0460">Magnesium</keyword>
<dbReference type="InterPro" id="IPR005121">
    <property type="entry name" value="Fdx_antiC-bd"/>
</dbReference>
<feature type="domain" description="B5" evidence="19">
    <location>
        <begin position="450"/>
        <end position="524"/>
    </location>
</feature>
<comment type="catalytic activity">
    <reaction evidence="14 15">
        <text>tRNA(Phe) + L-phenylalanine + ATP = L-phenylalanyl-tRNA(Phe) + AMP + diphosphate + H(+)</text>
        <dbReference type="Rhea" id="RHEA:19413"/>
        <dbReference type="Rhea" id="RHEA-COMP:9668"/>
        <dbReference type="Rhea" id="RHEA-COMP:9699"/>
        <dbReference type="ChEBI" id="CHEBI:15378"/>
        <dbReference type="ChEBI" id="CHEBI:30616"/>
        <dbReference type="ChEBI" id="CHEBI:33019"/>
        <dbReference type="ChEBI" id="CHEBI:58095"/>
        <dbReference type="ChEBI" id="CHEBI:78442"/>
        <dbReference type="ChEBI" id="CHEBI:78531"/>
        <dbReference type="ChEBI" id="CHEBI:456215"/>
        <dbReference type="EC" id="6.1.1.20"/>
    </reaction>
</comment>
<dbReference type="FunFam" id="3.50.40.10:FF:000001">
    <property type="entry name" value="Phenylalanine--tRNA ligase beta subunit"/>
    <property type="match status" value="1"/>
</dbReference>
<dbReference type="InterPro" id="IPR012340">
    <property type="entry name" value="NA-bd_OB-fold"/>
</dbReference>
<dbReference type="HAMAP" id="MF_00283">
    <property type="entry name" value="Phe_tRNA_synth_beta1"/>
    <property type="match status" value="1"/>
</dbReference>
<comment type="subunit">
    <text evidence="3 15">Tetramer of two alpha and two beta subunits.</text>
</comment>
<accession>A0A2S0KGS5</accession>
<comment type="cofactor">
    <cofactor evidence="15">
        <name>Mg(2+)</name>
        <dbReference type="ChEBI" id="CHEBI:18420"/>
    </cofactor>
    <text evidence="15">Binds 2 magnesium ions per tetramer.</text>
</comment>
<dbReference type="NCBIfam" id="TIGR00472">
    <property type="entry name" value="pheT_bact"/>
    <property type="match status" value="1"/>
</dbReference>
<dbReference type="Gene3D" id="3.30.56.10">
    <property type="match status" value="2"/>
</dbReference>
<evidence type="ECO:0000259" key="18">
    <source>
        <dbReference type="PROSITE" id="PS51447"/>
    </source>
</evidence>
<dbReference type="Pfam" id="PF03147">
    <property type="entry name" value="FDX-ACB"/>
    <property type="match status" value="1"/>
</dbReference>
<dbReference type="SUPFAM" id="SSF56037">
    <property type="entry name" value="PheT/TilS domain"/>
    <property type="match status" value="1"/>
</dbReference>
<dbReference type="SUPFAM" id="SSF54991">
    <property type="entry name" value="Anticodon-binding domain of PheRS"/>
    <property type="match status" value="1"/>
</dbReference>
<keyword evidence="12 15" id="KW-0648">Protein biosynthesis</keyword>
<dbReference type="InterPro" id="IPR004532">
    <property type="entry name" value="Phe-tRNA-ligase_IIc_bsu_bact"/>
</dbReference>
<dbReference type="AlphaFoldDB" id="A0A2S0KGS5"/>
<keyword evidence="6 15" id="KW-0436">Ligase</keyword>
<dbReference type="FunFam" id="2.40.50.140:FF:000045">
    <property type="entry name" value="Phenylalanine--tRNA ligase beta subunit"/>
    <property type="match status" value="1"/>
</dbReference>
<evidence type="ECO:0000256" key="14">
    <source>
        <dbReference type="ARBA" id="ARBA00049255"/>
    </source>
</evidence>
<evidence type="ECO:0000259" key="17">
    <source>
        <dbReference type="PROSITE" id="PS50886"/>
    </source>
</evidence>
<evidence type="ECO:0000256" key="5">
    <source>
        <dbReference type="ARBA" id="ARBA00022555"/>
    </source>
</evidence>
<dbReference type="InterPro" id="IPR005147">
    <property type="entry name" value="tRNA_synthase_B5-dom"/>
</dbReference>
<dbReference type="InterPro" id="IPR036690">
    <property type="entry name" value="Fdx_antiC-bd_sf"/>
</dbReference>
<dbReference type="InterPro" id="IPR009061">
    <property type="entry name" value="DNA-bd_dom_put_sf"/>
</dbReference>
<evidence type="ECO:0000256" key="1">
    <source>
        <dbReference type="ARBA" id="ARBA00004496"/>
    </source>
</evidence>
<protein>
    <recommendedName>
        <fullName evidence="15">Phenylalanine--tRNA ligase beta subunit</fullName>
        <ecNumber evidence="15">6.1.1.20</ecNumber>
    </recommendedName>
    <alternativeName>
        <fullName evidence="15">Phenylalanyl-tRNA synthetase beta subunit</fullName>
        <shortName evidence="15">PheRS</shortName>
    </alternativeName>
</protein>
<dbReference type="PROSITE" id="PS51483">
    <property type="entry name" value="B5"/>
    <property type="match status" value="1"/>
</dbReference>
<dbReference type="Gene3D" id="3.30.70.380">
    <property type="entry name" value="Ferrodoxin-fold anticodon-binding domain"/>
    <property type="match status" value="1"/>
</dbReference>
<evidence type="ECO:0000256" key="6">
    <source>
        <dbReference type="ARBA" id="ARBA00022598"/>
    </source>
</evidence>